<keyword evidence="1" id="KW-0732">Signal</keyword>
<organism evidence="3 4">
    <name type="scientific">Cordylochernes scorpioides</name>
    <dbReference type="NCBI Taxonomy" id="51811"/>
    <lineage>
        <taxon>Eukaryota</taxon>
        <taxon>Metazoa</taxon>
        <taxon>Ecdysozoa</taxon>
        <taxon>Arthropoda</taxon>
        <taxon>Chelicerata</taxon>
        <taxon>Arachnida</taxon>
        <taxon>Pseudoscorpiones</taxon>
        <taxon>Cheliferoidea</taxon>
        <taxon>Chernetidae</taxon>
        <taxon>Cordylochernes</taxon>
    </lineage>
</organism>
<sequence length="174" mass="19581">MNLLSVYSIMMVASVFSAIVEKKACVRYIHTVLLSGVMTGNTTQWLADLAAKEMAASDMRNRHHVQPLLTWTTNAAHPSHRILVEVYGDHSLAERTCQKWLARFKSGNFDFEDKERPRAPSKFKDEELEAIKSGSIAIIQNVGQRVDTLAVPHHRRPSRIFLAERLCCVFGGTS</sequence>
<dbReference type="InterPro" id="IPR041426">
    <property type="entry name" value="Mos1_HTH"/>
</dbReference>
<evidence type="ECO:0000259" key="2">
    <source>
        <dbReference type="Pfam" id="PF17906"/>
    </source>
</evidence>
<dbReference type="EMBL" id="CP092867">
    <property type="protein sequence ID" value="UYV67498.1"/>
    <property type="molecule type" value="Genomic_DNA"/>
</dbReference>
<dbReference type="Proteomes" id="UP001235939">
    <property type="component" value="Chromosome 05"/>
</dbReference>
<protein>
    <recommendedName>
        <fullName evidence="2">Mos1 transposase HTH domain-containing protein</fullName>
    </recommendedName>
</protein>
<feature type="signal peptide" evidence="1">
    <location>
        <begin position="1"/>
        <end position="17"/>
    </location>
</feature>
<reference evidence="3 4" key="1">
    <citation type="submission" date="2022-01" db="EMBL/GenBank/DDBJ databases">
        <title>A chromosomal length assembly of Cordylochernes scorpioides.</title>
        <authorList>
            <person name="Zeh D."/>
            <person name="Zeh J."/>
        </authorList>
    </citation>
    <scope>NUCLEOTIDE SEQUENCE [LARGE SCALE GENOMIC DNA]</scope>
    <source>
        <strain evidence="3">IN4F17</strain>
        <tissue evidence="3">Whole Body</tissue>
    </source>
</reference>
<evidence type="ECO:0000256" key="1">
    <source>
        <dbReference type="SAM" id="SignalP"/>
    </source>
</evidence>
<proteinExistence type="predicted"/>
<dbReference type="Gene3D" id="1.10.10.1450">
    <property type="match status" value="1"/>
</dbReference>
<name>A0ABY6KIB2_9ARAC</name>
<feature type="domain" description="Mos1 transposase HTH" evidence="2">
    <location>
        <begin position="76"/>
        <end position="108"/>
    </location>
</feature>
<keyword evidence="4" id="KW-1185">Reference proteome</keyword>
<accession>A0ABY6KIB2</accession>
<gene>
    <name evidence="3" type="ORF">LAZ67_5000936</name>
</gene>
<feature type="chain" id="PRO_5046565460" description="Mos1 transposase HTH domain-containing protein" evidence="1">
    <location>
        <begin position="18"/>
        <end position="174"/>
    </location>
</feature>
<evidence type="ECO:0000313" key="3">
    <source>
        <dbReference type="EMBL" id="UYV67498.1"/>
    </source>
</evidence>
<evidence type="ECO:0000313" key="4">
    <source>
        <dbReference type="Proteomes" id="UP001235939"/>
    </source>
</evidence>
<dbReference type="Pfam" id="PF17906">
    <property type="entry name" value="HTH_48"/>
    <property type="match status" value="1"/>
</dbReference>